<dbReference type="PROSITE" id="PS00012">
    <property type="entry name" value="PHOSPHOPANTETHEINE"/>
    <property type="match status" value="1"/>
</dbReference>
<evidence type="ECO:0000256" key="6">
    <source>
        <dbReference type="ARBA" id="ARBA00022516"/>
    </source>
</evidence>
<dbReference type="SMR" id="R7QIF9"/>
<evidence type="ECO:0000256" key="2">
    <source>
        <dbReference type="ARBA" id="ARBA00005194"/>
    </source>
</evidence>
<keyword evidence="10" id="KW-0249">Electron transport</keyword>
<dbReference type="HAMAP" id="MF_01217">
    <property type="entry name" value="Acyl_carrier"/>
    <property type="match status" value="1"/>
</dbReference>
<evidence type="ECO:0000313" key="17">
    <source>
        <dbReference type="Proteomes" id="UP000012073"/>
    </source>
</evidence>
<evidence type="ECO:0000256" key="12">
    <source>
        <dbReference type="ARBA" id="ARBA00023128"/>
    </source>
</evidence>
<dbReference type="GeneID" id="17324722"/>
<keyword evidence="8" id="KW-0276">Fatty acid metabolism</keyword>
<keyword evidence="7" id="KW-0597">Phosphoprotein</keyword>
<dbReference type="PANTHER" id="PTHR20863">
    <property type="entry name" value="ACYL CARRIER PROTEIN"/>
    <property type="match status" value="1"/>
</dbReference>
<dbReference type="InterPro" id="IPR009081">
    <property type="entry name" value="PP-bd_ACP"/>
</dbReference>
<dbReference type="PhylomeDB" id="R7QIF9"/>
<dbReference type="InterPro" id="IPR003231">
    <property type="entry name" value="ACP"/>
</dbReference>
<evidence type="ECO:0000256" key="5">
    <source>
        <dbReference type="ARBA" id="ARBA00022450"/>
    </source>
</evidence>
<keyword evidence="17" id="KW-1185">Reference proteome</keyword>
<dbReference type="NCBIfam" id="TIGR00517">
    <property type="entry name" value="acyl_carrier"/>
    <property type="match status" value="1"/>
</dbReference>
<accession>R7QIF9</accession>
<keyword evidence="13 14" id="KW-0275">Fatty acid biosynthesis</keyword>
<evidence type="ECO:0000256" key="14">
    <source>
        <dbReference type="RuleBase" id="RU000722"/>
    </source>
</evidence>
<evidence type="ECO:0000259" key="15">
    <source>
        <dbReference type="PROSITE" id="PS50075"/>
    </source>
</evidence>
<evidence type="ECO:0000256" key="10">
    <source>
        <dbReference type="ARBA" id="ARBA00022982"/>
    </source>
</evidence>
<evidence type="ECO:0000256" key="9">
    <source>
        <dbReference type="ARBA" id="ARBA00022946"/>
    </source>
</evidence>
<evidence type="ECO:0000256" key="7">
    <source>
        <dbReference type="ARBA" id="ARBA00022553"/>
    </source>
</evidence>
<keyword evidence="4" id="KW-0813">Transport</keyword>
<comment type="pathway">
    <text evidence="2">Lipid metabolism; fatty acid biosynthesis.</text>
</comment>
<keyword evidence="11" id="KW-0443">Lipid metabolism</keyword>
<dbReference type="Gramene" id="CDF37205">
    <property type="protein sequence ID" value="CDF37205"/>
    <property type="gene ID" value="CHC_T00009135001"/>
</dbReference>
<dbReference type="STRING" id="2769.R7QIF9"/>
<dbReference type="FunFam" id="1.10.1200.10:FF:000003">
    <property type="entry name" value="Acyl carrier protein"/>
    <property type="match status" value="1"/>
</dbReference>
<dbReference type="PROSITE" id="PS50075">
    <property type="entry name" value="CARRIER"/>
    <property type="match status" value="1"/>
</dbReference>
<name>R7QIF9_CHOCR</name>
<dbReference type="InterPro" id="IPR006162">
    <property type="entry name" value="Ppantetheine_attach_site"/>
</dbReference>
<evidence type="ECO:0000256" key="13">
    <source>
        <dbReference type="ARBA" id="ARBA00023160"/>
    </source>
</evidence>
<dbReference type="OMA" id="RFKTPRD"/>
<dbReference type="EMBL" id="HG001818">
    <property type="protein sequence ID" value="CDF37205.1"/>
    <property type="molecule type" value="Genomic_DNA"/>
</dbReference>
<evidence type="ECO:0000256" key="8">
    <source>
        <dbReference type="ARBA" id="ARBA00022832"/>
    </source>
</evidence>
<dbReference type="InterPro" id="IPR036736">
    <property type="entry name" value="ACP-like_sf"/>
</dbReference>
<feature type="domain" description="Carrier" evidence="15">
    <location>
        <begin position="55"/>
        <end position="130"/>
    </location>
</feature>
<organism evidence="16 17">
    <name type="scientific">Chondrus crispus</name>
    <name type="common">Carrageen Irish moss</name>
    <name type="synonym">Polymorpha crispa</name>
    <dbReference type="NCBI Taxonomy" id="2769"/>
    <lineage>
        <taxon>Eukaryota</taxon>
        <taxon>Rhodophyta</taxon>
        <taxon>Florideophyceae</taxon>
        <taxon>Rhodymeniophycidae</taxon>
        <taxon>Gigartinales</taxon>
        <taxon>Gigartinaceae</taxon>
        <taxon>Chondrus</taxon>
    </lineage>
</organism>
<dbReference type="Proteomes" id="UP000012073">
    <property type="component" value="Unassembled WGS sequence"/>
</dbReference>
<protein>
    <recommendedName>
        <fullName evidence="14">Acyl carrier protein</fullName>
    </recommendedName>
</protein>
<dbReference type="PANTHER" id="PTHR20863:SF28">
    <property type="entry name" value="ACYL CARRIER PROTEIN, MITOCHONDRIAL"/>
    <property type="match status" value="1"/>
</dbReference>
<keyword evidence="5 14" id="KW-0596">Phosphopantetheine</keyword>
<dbReference type="GO" id="GO:0000036">
    <property type="term" value="F:acyl carrier activity"/>
    <property type="evidence" value="ECO:0007669"/>
    <property type="project" value="TreeGrafter"/>
</dbReference>
<sequence length="133" mass="14423">MAFRALGSALARHVSRTNAASTAWRPSVVAASHKASANQAMWRSFAAEPGYLDKEDVTGRVLEVVRKFEKVQPEKVSAASHFVNDLGLDSLDTVELVMAFEDEFAIEIPDADAEKILSCGDAVEYLASNTHAK</sequence>
<comment type="similarity">
    <text evidence="3">Belongs to the acyl carrier protein (ACP) family.</text>
</comment>
<dbReference type="AlphaFoldDB" id="R7QIF9"/>
<evidence type="ECO:0000256" key="4">
    <source>
        <dbReference type="ARBA" id="ARBA00022448"/>
    </source>
</evidence>
<dbReference type="KEGG" id="ccp:CHC_T00009135001"/>
<dbReference type="GO" id="GO:0000035">
    <property type="term" value="F:acyl binding"/>
    <property type="evidence" value="ECO:0007669"/>
    <property type="project" value="TreeGrafter"/>
</dbReference>
<evidence type="ECO:0000256" key="1">
    <source>
        <dbReference type="ARBA" id="ARBA00004173"/>
    </source>
</evidence>
<evidence type="ECO:0000256" key="3">
    <source>
        <dbReference type="ARBA" id="ARBA00010930"/>
    </source>
</evidence>
<evidence type="ECO:0000313" key="16">
    <source>
        <dbReference type="EMBL" id="CDF37205.1"/>
    </source>
</evidence>
<dbReference type="OrthoDB" id="448946at2759"/>
<reference evidence="17" key="1">
    <citation type="journal article" date="2013" name="Proc. Natl. Acad. Sci. U.S.A.">
        <title>Genome structure and metabolic features in the red seaweed Chondrus crispus shed light on evolution of the Archaeplastida.</title>
        <authorList>
            <person name="Collen J."/>
            <person name="Porcel B."/>
            <person name="Carre W."/>
            <person name="Ball S.G."/>
            <person name="Chaparro C."/>
            <person name="Tonon T."/>
            <person name="Barbeyron T."/>
            <person name="Michel G."/>
            <person name="Noel B."/>
            <person name="Valentin K."/>
            <person name="Elias M."/>
            <person name="Artiguenave F."/>
            <person name="Arun A."/>
            <person name="Aury J.M."/>
            <person name="Barbosa-Neto J.F."/>
            <person name="Bothwell J.H."/>
            <person name="Bouget F.Y."/>
            <person name="Brillet L."/>
            <person name="Cabello-Hurtado F."/>
            <person name="Capella-Gutierrez S."/>
            <person name="Charrier B."/>
            <person name="Cladiere L."/>
            <person name="Cock J.M."/>
            <person name="Coelho S.M."/>
            <person name="Colleoni C."/>
            <person name="Czjzek M."/>
            <person name="Da Silva C."/>
            <person name="Delage L."/>
            <person name="Denoeud F."/>
            <person name="Deschamps P."/>
            <person name="Dittami S.M."/>
            <person name="Gabaldon T."/>
            <person name="Gachon C.M."/>
            <person name="Groisillier A."/>
            <person name="Herve C."/>
            <person name="Jabbari K."/>
            <person name="Katinka M."/>
            <person name="Kloareg B."/>
            <person name="Kowalczyk N."/>
            <person name="Labadie K."/>
            <person name="Leblanc C."/>
            <person name="Lopez P.J."/>
            <person name="McLachlan D.H."/>
            <person name="Meslet-Cladiere L."/>
            <person name="Moustafa A."/>
            <person name="Nehr Z."/>
            <person name="Nyvall Collen P."/>
            <person name="Panaud O."/>
            <person name="Partensky F."/>
            <person name="Poulain J."/>
            <person name="Rensing S.A."/>
            <person name="Rousvoal S."/>
            <person name="Samson G."/>
            <person name="Symeonidi A."/>
            <person name="Weissenbach J."/>
            <person name="Zambounis A."/>
            <person name="Wincker P."/>
            <person name="Boyen C."/>
        </authorList>
    </citation>
    <scope>NUCLEOTIDE SEQUENCE [LARGE SCALE GENOMIC DNA]</scope>
    <source>
        <strain evidence="17">cv. Stackhouse</strain>
    </source>
</reference>
<keyword evidence="9" id="KW-0809">Transit peptide</keyword>
<evidence type="ECO:0000256" key="11">
    <source>
        <dbReference type="ARBA" id="ARBA00023098"/>
    </source>
</evidence>
<comment type="function">
    <text evidence="14">Carrier of the growing fatty acid chain in fatty acid biosynthesis.</text>
</comment>
<dbReference type="NCBIfam" id="NF002148">
    <property type="entry name" value="PRK00982.1-2"/>
    <property type="match status" value="1"/>
</dbReference>
<proteinExistence type="inferred from homology"/>
<keyword evidence="12" id="KW-0496">Mitochondrion</keyword>
<gene>
    <name evidence="16" type="ORF">CHC_T00009135001</name>
</gene>
<comment type="subcellular location">
    <subcellularLocation>
        <location evidence="1">Mitochondrion</location>
    </subcellularLocation>
</comment>
<dbReference type="Pfam" id="PF00550">
    <property type="entry name" value="PP-binding"/>
    <property type="match status" value="1"/>
</dbReference>
<dbReference type="SUPFAM" id="SSF47336">
    <property type="entry name" value="ACP-like"/>
    <property type="match status" value="1"/>
</dbReference>
<dbReference type="RefSeq" id="XP_005717024.1">
    <property type="nucleotide sequence ID" value="XM_005716967.1"/>
</dbReference>
<dbReference type="Gene3D" id="1.10.1200.10">
    <property type="entry name" value="ACP-like"/>
    <property type="match status" value="1"/>
</dbReference>
<keyword evidence="6 14" id="KW-0444">Lipid biosynthesis</keyword>
<dbReference type="GO" id="GO:0005739">
    <property type="term" value="C:mitochondrion"/>
    <property type="evidence" value="ECO:0007669"/>
    <property type="project" value="UniProtKB-SubCell"/>
</dbReference>